<evidence type="ECO:0000256" key="1">
    <source>
        <dbReference type="ARBA" id="ARBA00022694"/>
    </source>
</evidence>
<feature type="domain" description="Ribonucleases P/MRP subunit Pop8-like" evidence="2">
    <location>
        <begin position="53"/>
        <end position="104"/>
    </location>
</feature>
<evidence type="ECO:0000259" key="2">
    <source>
        <dbReference type="Pfam" id="PF20976"/>
    </source>
</evidence>
<dbReference type="GO" id="GO:1990904">
    <property type="term" value="C:ribonucleoprotein complex"/>
    <property type="evidence" value="ECO:0007669"/>
    <property type="project" value="UniProtKB-ARBA"/>
</dbReference>
<evidence type="ECO:0000313" key="4">
    <source>
        <dbReference type="Proteomes" id="UP000007151"/>
    </source>
</evidence>
<dbReference type="AlphaFoldDB" id="A0A212FJG6"/>
<dbReference type="Pfam" id="PF20976">
    <property type="entry name" value="Pop8"/>
    <property type="match status" value="1"/>
</dbReference>
<sequence length="122" mass="13383">MKLFFVPRDVRTVKVIVSLMYCGLRADTSDITARNVLNARSTVGIRAHSDRPKLLVQQQVQEAVKQLFGASGAGSVIDVLAVRAGRALLRVPRQQLRRLRAALALRPTVRVRAEAASLQALV</sequence>
<dbReference type="InParanoid" id="A0A212FJG6"/>
<keyword evidence="1" id="KW-0819">tRNA processing</keyword>
<protein>
    <recommendedName>
        <fullName evidence="2">Ribonucleases P/MRP subunit Pop8-like domain-containing protein</fullName>
    </recommendedName>
</protein>
<comment type="caution">
    <text evidence="3">The sequence shown here is derived from an EMBL/GenBank/DDBJ whole genome shotgun (WGS) entry which is preliminary data.</text>
</comment>
<gene>
    <name evidence="3" type="ORF">KGM_209524</name>
</gene>
<proteinExistence type="predicted"/>
<dbReference type="InterPro" id="IPR049128">
    <property type="entry name" value="Pop8-like_dom"/>
</dbReference>
<dbReference type="InterPro" id="IPR038085">
    <property type="entry name" value="Rnp2-like_sf"/>
</dbReference>
<reference evidence="3 4" key="1">
    <citation type="journal article" date="2011" name="Cell">
        <title>The monarch butterfly genome yields insights into long-distance migration.</title>
        <authorList>
            <person name="Zhan S."/>
            <person name="Merlin C."/>
            <person name="Boore J.L."/>
            <person name="Reppert S.M."/>
        </authorList>
    </citation>
    <scope>NUCLEOTIDE SEQUENCE [LARGE SCALE GENOMIC DNA]</scope>
    <source>
        <strain evidence="3">F-2</strain>
    </source>
</reference>
<organism evidence="3 4">
    <name type="scientific">Danaus plexippus plexippus</name>
    <dbReference type="NCBI Taxonomy" id="278856"/>
    <lineage>
        <taxon>Eukaryota</taxon>
        <taxon>Metazoa</taxon>
        <taxon>Ecdysozoa</taxon>
        <taxon>Arthropoda</taxon>
        <taxon>Hexapoda</taxon>
        <taxon>Insecta</taxon>
        <taxon>Pterygota</taxon>
        <taxon>Neoptera</taxon>
        <taxon>Endopterygota</taxon>
        <taxon>Lepidoptera</taxon>
        <taxon>Glossata</taxon>
        <taxon>Ditrysia</taxon>
        <taxon>Papilionoidea</taxon>
        <taxon>Nymphalidae</taxon>
        <taxon>Danainae</taxon>
        <taxon>Danaini</taxon>
        <taxon>Danaina</taxon>
        <taxon>Danaus</taxon>
        <taxon>Danaus</taxon>
    </lineage>
</organism>
<dbReference type="KEGG" id="dpl:KGM_209524"/>
<dbReference type="GO" id="GO:1902555">
    <property type="term" value="C:endoribonuclease complex"/>
    <property type="evidence" value="ECO:0007669"/>
    <property type="project" value="UniProtKB-ARBA"/>
</dbReference>
<dbReference type="SUPFAM" id="SSF160350">
    <property type="entry name" value="Rnp2-like"/>
    <property type="match status" value="1"/>
</dbReference>
<accession>A0A212FJG6</accession>
<evidence type="ECO:0000313" key="3">
    <source>
        <dbReference type="EMBL" id="OWR53872.1"/>
    </source>
</evidence>
<name>A0A212FJG6_DANPL</name>
<dbReference type="EMBL" id="AGBW02008272">
    <property type="protein sequence ID" value="OWR53872.1"/>
    <property type="molecule type" value="Genomic_DNA"/>
</dbReference>
<dbReference type="Proteomes" id="UP000007151">
    <property type="component" value="Unassembled WGS sequence"/>
</dbReference>
<dbReference type="GO" id="GO:0008033">
    <property type="term" value="P:tRNA processing"/>
    <property type="evidence" value="ECO:0007669"/>
    <property type="project" value="UniProtKB-KW"/>
</dbReference>
<keyword evidence="4" id="KW-1185">Reference proteome</keyword>